<dbReference type="PANTHER" id="PTHR37952:SF2">
    <property type="entry name" value="PROTEIN CREA"/>
    <property type="match status" value="1"/>
</dbReference>
<evidence type="ECO:0000313" key="3">
    <source>
        <dbReference type="EMBL" id="CAD9479132.1"/>
    </source>
</evidence>
<evidence type="ECO:0000256" key="1">
    <source>
        <dbReference type="SAM" id="MobiDB-lite"/>
    </source>
</evidence>
<sequence length="250" mass="27674">MMKKAFTFFILLSSATTATAFVIQPQNQKHVAGFATSKSRKTPIPPSLVSLSQSQTNNDQTTQDKTMIMKKNSTKEATAAPLKKAMGIFAASFLMISNLISPFVAVEPAFAAESRLVGEIRGSGLVFKDTLNIESFEDPKVRGVTLYISNFQRPLTERLQKDFFSDPSQAAVGCAKTGEIAIADNIAMGKQGEEVFEEKRSLLFKELKVQRIYDQEKNTVIYVSFNTRLDKSDDTNKSRFKSSICAVNLD</sequence>
<dbReference type="PANTHER" id="PTHR37952">
    <property type="match status" value="1"/>
</dbReference>
<organism evidence="3">
    <name type="scientific">Helicotheca tamesis</name>
    <dbReference type="NCBI Taxonomy" id="374047"/>
    <lineage>
        <taxon>Eukaryota</taxon>
        <taxon>Sar</taxon>
        <taxon>Stramenopiles</taxon>
        <taxon>Ochrophyta</taxon>
        <taxon>Bacillariophyta</taxon>
        <taxon>Mediophyceae</taxon>
        <taxon>Lithodesmiophycidae</taxon>
        <taxon>Lithodesmiales</taxon>
        <taxon>Lithodesmiaceae</taxon>
        <taxon>Helicotheca</taxon>
    </lineage>
</organism>
<dbReference type="Pfam" id="PF05981">
    <property type="entry name" value="CreA"/>
    <property type="match status" value="1"/>
</dbReference>
<evidence type="ECO:0008006" key="4">
    <source>
        <dbReference type="Google" id="ProtNLM"/>
    </source>
</evidence>
<reference evidence="3" key="1">
    <citation type="submission" date="2021-01" db="EMBL/GenBank/DDBJ databases">
        <authorList>
            <person name="Corre E."/>
            <person name="Pelletier E."/>
            <person name="Niang G."/>
            <person name="Scheremetjew M."/>
            <person name="Finn R."/>
            <person name="Kale V."/>
            <person name="Holt S."/>
            <person name="Cochrane G."/>
            <person name="Meng A."/>
            <person name="Brown T."/>
            <person name="Cohen L."/>
        </authorList>
    </citation>
    <scope>NUCLEOTIDE SEQUENCE</scope>
    <source>
        <strain evidence="3">CCMP826</strain>
    </source>
</reference>
<gene>
    <name evidence="3" type="ORF">HTAM1171_LOCUS3239</name>
</gene>
<name>A0A7S2MEH8_9STRA</name>
<proteinExistence type="predicted"/>
<feature type="signal peptide" evidence="2">
    <location>
        <begin position="1"/>
        <end position="20"/>
    </location>
</feature>
<feature type="region of interest" description="Disordered" evidence="1">
    <location>
        <begin position="34"/>
        <end position="62"/>
    </location>
</feature>
<feature type="compositionally biased region" description="Low complexity" evidence="1">
    <location>
        <begin position="52"/>
        <end position="62"/>
    </location>
</feature>
<accession>A0A7S2MEH8</accession>
<keyword evidence="2" id="KW-0732">Signal</keyword>
<dbReference type="AlphaFoldDB" id="A0A7S2MEH8"/>
<protein>
    <recommendedName>
        <fullName evidence="4">Photosystem II reaction center Psb28 protein</fullName>
    </recommendedName>
</protein>
<dbReference type="EMBL" id="HBGV01005414">
    <property type="protein sequence ID" value="CAD9479132.1"/>
    <property type="molecule type" value="Transcribed_RNA"/>
</dbReference>
<feature type="chain" id="PRO_5031555073" description="Photosystem II reaction center Psb28 protein" evidence="2">
    <location>
        <begin position="21"/>
        <end position="250"/>
    </location>
</feature>
<dbReference type="InterPro" id="IPR010292">
    <property type="entry name" value="Uncharacterised_CreA"/>
</dbReference>
<evidence type="ECO:0000256" key="2">
    <source>
        <dbReference type="SAM" id="SignalP"/>
    </source>
</evidence>